<reference evidence="2" key="1">
    <citation type="submission" date="2023-07" db="EMBL/GenBank/DDBJ databases">
        <title>Black Yeasts Isolated from many extreme environments.</title>
        <authorList>
            <person name="Coleine C."/>
            <person name="Stajich J.E."/>
            <person name="Selbmann L."/>
        </authorList>
    </citation>
    <scope>NUCLEOTIDE SEQUENCE</scope>
    <source>
        <strain evidence="2">CCFEE 5485</strain>
    </source>
</reference>
<protein>
    <recommendedName>
        <fullName evidence="1">DUF1868 domain-containing protein</fullName>
    </recommendedName>
</protein>
<dbReference type="InterPro" id="IPR015069">
    <property type="entry name" value="2H-PEstase_DUF1868"/>
</dbReference>
<dbReference type="EMBL" id="JAUTXT010000030">
    <property type="protein sequence ID" value="KAK3672757.1"/>
    <property type="molecule type" value="Genomic_DNA"/>
</dbReference>
<dbReference type="SUPFAM" id="SSF55144">
    <property type="entry name" value="LigT-like"/>
    <property type="match status" value="1"/>
</dbReference>
<dbReference type="InterPro" id="IPR009097">
    <property type="entry name" value="Cyclic_Pdiesterase"/>
</dbReference>
<feature type="domain" description="DUF1868" evidence="1">
    <location>
        <begin position="13"/>
        <end position="114"/>
    </location>
</feature>
<dbReference type="Gene3D" id="3.90.1140.10">
    <property type="entry name" value="Cyclic phosphodiesterase"/>
    <property type="match status" value="1"/>
</dbReference>
<dbReference type="AlphaFoldDB" id="A0AAE0WHG3"/>
<evidence type="ECO:0000313" key="3">
    <source>
        <dbReference type="Proteomes" id="UP001274830"/>
    </source>
</evidence>
<organism evidence="2 3">
    <name type="scientific">Recurvomyces mirabilis</name>
    <dbReference type="NCBI Taxonomy" id="574656"/>
    <lineage>
        <taxon>Eukaryota</taxon>
        <taxon>Fungi</taxon>
        <taxon>Dikarya</taxon>
        <taxon>Ascomycota</taxon>
        <taxon>Pezizomycotina</taxon>
        <taxon>Dothideomycetes</taxon>
        <taxon>Dothideomycetidae</taxon>
        <taxon>Mycosphaerellales</taxon>
        <taxon>Teratosphaeriaceae</taxon>
        <taxon>Recurvomyces</taxon>
    </lineage>
</organism>
<proteinExistence type="predicted"/>
<evidence type="ECO:0000259" key="1">
    <source>
        <dbReference type="Pfam" id="PF08975"/>
    </source>
</evidence>
<evidence type="ECO:0000313" key="2">
    <source>
        <dbReference type="EMBL" id="KAK3672757.1"/>
    </source>
</evidence>
<keyword evidence="3" id="KW-1185">Reference proteome</keyword>
<dbReference type="Pfam" id="PF08975">
    <property type="entry name" value="2H-phosphodiest"/>
    <property type="match status" value="1"/>
</dbReference>
<sequence length="214" mass="24342">MTDKKIPSGIPDKFDLVGNVQPFAGNTIICPLANTFEELKQSRLSHLYTLLPPSSWHMTVFEGVVDSRRGKGQWPSDIAANASLAECIENFKKKLADFDLATDLPFHVKTAAIEFAGSLSGIRATLEPIPKDEKQLRGLRDRLSDSLKIRSKKHDTYGFHLSIAYMLRFPTDEQQTELREIFERYFEMVPKQTALEPPEFCTFEDMFAYHAVLL</sequence>
<gene>
    <name evidence="2" type="ORF">LTR78_007343</name>
</gene>
<accession>A0AAE0WHG3</accession>
<name>A0AAE0WHG3_9PEZI</name>
<comment type="caution">
    <text evidence="2">The sequence shown here is derived from an EMBL/GenBank/DDBJ whole genome shotgun (WGS) entry which is preliminary data.</text>
</comment>
<dbReference type="Proteomes" id="UP001274830">
    <property type="component" value="Unassembled WGS sequence"/>
</dbReference>